<name>A0A9N9KMI1_9HELO</name>
<gene>
    <name evidence="2" type="ORF">HYFRA_00004104</name>
</gene>
<comment type="caution">
    <text evidence="2">The sequence shown here is derived from an EMBL/GenBank/DDBJ whole genome shotgun (WGS) entry which is preliminary data.</text>
</comment>
<keyword evidence="1" id="KW-0472">Membrane</keyword>
<organism evidence="2 3">
    <name type="scientific">Hymenoscyphus fraxineus</name>
    <dbReference type="NCBI Taxonomy" id="746836"/>
    <lineage>
        <taxon>Eukaryota</taxon>
        <taxon>Fungi</taxon>
        <taxon>Dikarya</taxon>
        <taxon>Ascomycota</taxon>
        <taxon>Pezizomycotina</taxon>
        <taxon>Leotiomycetes</taxon>
        <taxon>Helotiales</taxon>
        <taxon>Helotiaceae</taxon>
        <taxon>Hymenoscyphus</taxon>
    </lineage>
</organism>
<dbReference type="EMBL" id="CAJVRL010000025">
    <property type="protein sequence ID" value="CAG8949781.1"/>
    <property type="molecule type" value="Genomic_DNA"/>
</dbReference>
<dbReference type="Proteomes" id="UP000696280">
    <property type="component" value="Unassembled WGS sequence"/>
</dbReference>
<accession>A0A9N9KMI1</accession>
<keyword evidence="1" id="KW-1133">Transmembrane helix</keyword>
<dbReference type="AlphaFoldDB" id="A0A9N9KMI1"/>
<evidence type="ECO:0000256" key="1">
    <source>
        <dbReference type="SAM" id="Phobius"/>
    </source>
</evidence>
<evidence type="ECO:0000313" key="2">
    <source>
        <dbReference type="EMBL" id="CAG8949781.1"/>
    </source>
</evidence>
<reference evidence="2" key="1">
    <citation type="submission" date="2021-07" db="EMBL/GenBank/DDBJ databases">
        <authorList>
            <person name="Durling M."/>
        </authorList>
    </citation>
    <scope>NUCLEOTIDE SEQUENCE</scope>
</reference>
<proteinExistence type="predicted"/>
<evidence type="ECO:0000313" key="3">
    <source>
        <dbReference type="Proteomes" id="UP000696280"/>
    </source>
</evidence>
<sequence>MPTLAYNTFPNQTPIPNQTSHLTTMFSDMFSAIPSLFRKAKQGALLPITEPRSISYTALRSSSLVKPGEEGLGDETSLRALDRKLYAQMADLKALLPTLKREEDSLRREVNSCSEAWKVVLRPGYRGSRLNPGFDGDLEMGFGNQFPISTTNPNPASNAILTKYNRLRAAIRRRCRAKDAYNMKREKRSKIRNLLGPCPRPEKKVIPQRTRGVWWYVIGVAALAFCGGVVVLIVLAARGELGGK</sequence>
<keyword evidence="3" id="KW-1185">Reference proteome</keyword>
<keyword evidence="1" id="KW-0812">Transmembrane</keyword>
<dbReference type="OrthoDB" id="10354135at2759"/>
<protein>
    <submittedName>
        <fullName evidence="2">Uncharacterized protein</fullName>
    </submittedName>
</protein>
<feature type="transmembrane region" description="Helical" evidence="1">
    <location>
        <begin position="213"/>
        <end position="237"/>
    </location>
</feature>